<proteinExistence type="predicted"/>
<dbReference type="EMBL" id="CAUJNA010002157">
    <property type="protein sequence ID" value="CAJ1390859.1"/>
    <property type="molecule type" value="Genomic_DNA"/>
</dbReference>
<reference evidence="2" key="1">
    <citation type="submission" date="2023-08" db="EMBL/GenBank/DDBJ databases">
        <authorList>
            <person name="Chen Y."/>
            <person name="Shah S."/>
            <person name="Dougan E. K."/>
            <person name="Thang M."/>
            <person name="Chan C."/>
        </authorList>
    </citation>
    <scope>NUCLEOTIDE SEQUENCE</scope>
</reference>
<accession>A0AA36MY46</accession>
<organism evidence="2 3">
    <name type="scientific">Effrenium voratum</name>
    <dbReference type="NCBI Taxonomy" id="2562239"/>
    <lineage>
        <taxon>Eukaryota</taxon>
        <taxon>Sar</taxon>
        <taxon>Alveolata</taxon>
        <taxon>Dinophyceae</taxon>
        <taxon>Suessiales</taxon>
        <taxon>Symbiodiniaceae</taxon>
        <taxon>Effrenium</taxon>
    </lineage>
</organism>
<feature type="region of interest" description="Disordered" evidence="1">
    <location>
        <begin position="64"/>
        <end position="102"/>
    </location>
</feature>
<evidence type="ECO:0000313" key="3">
    <source>
        <dbReference type="Proteomes" id="UP001178507"/>
    </source>
</evidence>
<evidence type="ECO:0000313" key="2">
    <source>
        <dbReference type="EMBL" id="CAJ1390859.1"/>
    </source>
</evidence>
<protein>
    <submittedName>
        <fullName evidence="2">Uncharacterized protein</fullName>
    </submittedName>
</protein>
<name>A0AA36MY46_9DINO</name>
<gene>
    <name evidence="2" type="ORF">EVOR1521_LOCUS16166</name>
</gene>
<evidence type="ECO:0000256" key="1">
    <source>
        <dbReference type="SAM" id="MobiDB-lite"/>
    </source>
</evidence>
<dbReference type="AlphaFoldDB" id="A0AA36MY46"/>
<dbReference type="Proteomes" id="UP001178507">
    <property type="component" value="Unassembled WGS sequence"/>
</dbReference>
<feature type="non-terminal residue" evidence="2">
    <location>
        <position position="102"/>
    </location>
</feature>
<sequence>VGEIKSGSWARQMGRDKDFAQVVGKDTGGQHLLGWVGVKNVRRRTPPDAVVDSDVKEAAGCDFVVEDNDPGPVVPTRSALPKPARGSSRRSLTSPPPLHRPL</sequence>
<keyword evidence="3" id="KW-1185">Reference proteome</keyword>
<comment type="caution">
    <text evidence="2">The sequence shown here is derived from an EMBL/GenBank/DDBJ whole genome shotgun (WGS) entry which is preliminary data.</text>
</comment>